<gene>
    <name evidence="1" type="ORF">DXA38_14280</name>
</gene>
<evidence type="ECO:0000313" key="2">
    <source>
        <dbReference type="Proteomes" id="UP000260025"/>
    </source>
</evidence>
<name>A0A3E2VTG5_CLOIN</name>
<dbReference type="EMBL" id="QVEV01000023">
    <property type="protein sequence ID" value="RGC14142.1"/>
    <property type="molecule type" value="Genomic_DNA"/>
</dbReference>
<sequence>MIGTASDIGMDIDKLASDIGISYFSGVSRNESFLYNLYAYTGGSKIYFVTNVTQRLGFRIIWQEYI</sequence>
<comment type="caution">
    <text evidence="1">The sequence shown here is derived from an EMBL/GenBank/DDBJ whole genome shotgun (WGS) entry which is preliminary data.</text>
</comment>
<evidence type="ECO:0000313" key="1">
    <source>
        <dbReference type="EMBL" id="RGC14142.1"/>
    </source>
</evidence>
<organism evidence="1 2">
    <name type="scientific">Clostridium innocuum</name>
    <dbReference type="NCBI Taxonomy" id="1522"/>
    <lineage>
        <taxon>Bacteria</taxon>
        <taxon>Bacillati</taxon>
        <taxon>Bacillota</taxon>
        <taxon>Clostridia</taxon>
        <taxon>Eubacteriales</taxon>
        <taxon>Clostridiaceae</taxon>
        <taxon>Clostridium</taxon>
    </lineage>
</organism>
<proteinExistence type="predicted"/>
<dbReference type="Proteomes" id="UP000260025">
    <property type="component" value="Unassembled WGS sequence"/>
</dbReference>
<dbReference type="AlphaFoldDB" id="A0A3E2VTG5"/>
<accession>A0A3E2VTG5</accession>
<reference evidence="1 2" key="1">
    <citation type="submission" date="2018-08" db="EMBL/GenBank/DDBJ databases">
        <title>A genome reference for cultivated species of the human gut microbiota.</title>
        <authorList>
            <person name="Zou Y."/>
            <person name="Xue W."/>
            <person name="Luo G."/>
        </authorList>
    </citation>
    <scope>NUCLEOTIDE SEQUENCE [LARGE SCALE GENOMIC DNA]</scope>
    <source>
        <strain evidence="1 2">OF01-2LB</strain>
    </source>
</reference>
<protein>
    <submittedName>
        <fullName evidence="1">Uncharacterized protein</fullName>
    </submittedName>
</protein>